<feature type="compositionally biased region" description="Basic residues" evidence="1">
    <location>
        <begin position="82"/>
        <end position="91"/>
    </location>
</feature>
<organism evidence="2">
    <name type="scientific">Brassica cretica</name>
    <name type="common">Mustard</name>
    <dbReference type="NCBI Taxonomy" id="69181"/>
    <lineage>
        <taxon>Eukaryota</taxon>
        <taxon>Viridiplantae</taxon>
        <taxon>Streptophyta</taxon>
        <taxon>Embryophyta</taxon>
        <taxon>Tracheophyta</taxon>
        <taxon>Spermatophyta</taxon>
        <taxon>Magnoliopsida</taxon>
        <taxon>eudicotyledons</taxon>
        <taxon>Gunneridae</taxon>
        <taxon>Pentapetalae</taxon>
        <taxon>rosids</taxon>
        <taxon>malvids</taxon>
        <taxon>Brassicales</taxon>
        <taxon>Brassicaceae</taxon>
        <taxon>Brassiceae</taxon>
        <taxon>Brassica</taxon>
    </lineage>
</organism>
<feature type="compositionally biased region" description="Polar residues" evidence="1">
    <location>
        <begin position="92"/>
        <end position="102"/>
    </location>
</feature>
<feature type="region of interest" description="Disordered" evidence="1">
    <location>
        <begin position="82"/>
        <end position="102"/>
    </location>
</feature>
<feature type="compositionally biased region" description="Basic and acidic residues" evidence="1">
    <location>
        <begin position="233"/>
        <end position="273"/>
    </location>
</feature>
<feature type="region of interest" description="Disordered" evidence="1">
    <location>
        <begin position="1"/>
        <end position="23"/>
    </location>
</feature>
<comment type="caution">
    <text evidence="2">The sequence shown here is derived from an EMBL/GenBank/DDBJ whole genome shotgun (WGS) entry which is preliminary data.</text>
</comment>
<protein>
    <submittedName>
        <fullName evidence="2">Uncharacterized protein</fullName>
    </submittedName>
</protein>
<name>A0A8S9J6J0_BRACR</name>
<proteinExistence type="predicted"/>
<sequence length="642" mass="73226">MADFGTPEQMAASMQQQMQQMKELQQTMAAQQLAAQREPPVPIGRLMTSPLRSICYSRTIRIRSMSWKRPIWNQILQMLQHKPRHRKKISKRSQGNQFQNTGYQKPYLQNQNQNGKMFILSQAHNQFQNRQNNPQAAPATATGPPDELKGMMQQLLQGQQIQGKALNQVTTKINTRMDNMFTELNSKYNVVASHIRQMDVQIAQTAETIKRQHGTLSGKTYKNTMDCNAVELRSGRHLSDPVPKKLTAQEKGKQKEGEQPPLEDVHDDDHEPEQPTAAEPIAPTTQDQPVPTRVYIPKVPYSVPAKKSRKDCEEMKCKKMLDELNVMFSLMDAIQMIPSMHNDPLEVALIRVESEQNTCNVDADGYEKMLDSCGSIEKADSHTTFGTMAPRRTKAASRIKPPYARGEPEDYIVPPTYPWPREEGTEIFLTDPNIPKTHPLYPDLVRQVLATAELTFKRPSFPIFEEASFTFFASGVKHSISLETLTEIYEISEEYTQTSFPRKFIPEQAFWKFIASGDFKSRSASQSHICNHVLRITAKMLCASVEDELKSSDIGILTMTTSPGCVLVQMFVDKKARVVKGSLKKNRSRSLLTPLFRHLELDLSIYQCNETAEFIDIPYLINYQILRDESTYSFLSQDRRNL</sequence>
<evidence type="ECO:0000313" key="2">
    <source>
        <dbReference type="EMBL" id="KAF2576777.1"/>
    </source>
</evidence>
<evidence type="ECO:0000256" key="1">
    <source>
        <dbReference type="SAM" id="MobiDB-lite"/>
    </source>
</evidence>
<feature type="region of interest" description="Disordered" evidence="1">
    <location>
        <begin position="232"/>
        <end position="296"/>
    </location>
</feature>
<gene>
    <name evidence="2" type="ORF">F2Q70_00002437</name>
</gene>
<dbReference type="AlphaFoldDB" id="A0A8S9J6J0"/>
<dbReference type="EMBL" id="QGKY02001015">
    <property type="protein sequence ID" value="KAF2576777.1"/>
    <property type="molecule type" value="Genomic_DNA"/>
</dbReference>
<accession>A0A8S9J6J0</accession>
<feature type="compositionally biased region" description="Low complexity" evidence="1">
    <location>
        <begin position="9"/>
        <end position="23"/>
    </location>
</feature>
<reference evidence="2" key="1">
    <citation type="submission" date="2019-12" db="EMBL/GenBank/DDBJ databases">
        <title>Genome sequencing and annotation of Brassica cretica.</title>
        <authorList>
            <person name="Studholme D.J."/>
            <person name="Sarris P.F."/>
        </authorList>
    </citation>
    <scope>NUCLEOTIDE SEQUENCE</scope>
    <source>
        <strain evidence="2">PFS-102/07</strain>
        <tissue evidence="2">Leaf</tissue>
    </source>
</reference>